<organism evidence="12 13">
    <name type="scientific">Colwellia demingiae</name>
    <dbReference type="NCBI Taxonomy" id="89401"/>
    <lineage>
        <taxon>Bacteria</taxon>
        <taxon>Pseudomonadati</taxon>
        <taxon>Pseudomonadota</taxon>
        <taxon>Gammaproteobacteria</taxon>
        <taxon>Alteromonadales</taxon>
        <taxon>Colwelliaceae</taxon>
        <taxon>Colwellia</taxon>
    </lineage>
</organism>
<keyword evidence="2" id="KW-1003">Cell membrane</keyword>
<evidence type="ECO:0000256" key="1">
    <source>
        <dbReference type="ARBA" id="ARBA00004236"/>
    </source>
</evidence>
<dbReference type="AlphaFoldDB" id="A0A5C6QEJ0"/>
<comment type="subcellular location">
    <subcellularLocation>
        <location evidence="1">Cell membrane</location>
    </subcellularLocation>
</comment>
<evidence type="ECO:0000256" key="11">
    <source>
        <dbReference type="ARBA" id="ARBA00043078"/>
    </source>
</evidence>
<dbReference type="GO" id="GO:0000272">
    <property type="term" value="P:polysaccharide catabolic process"/>
    <property type="evidence" value="ECO:0007669"/>
    <property type="project" value="UniProtKB-KW"/>
</dbReference>
<keyword evidence="3 12" id="KW-0378">Hydrolase</keyword>
<keyword evidence="13" id="KW-1185">Reference proteome</keyword>
<evidence type="ECO:0000256" key="8">
    <source>
        <dbReference type="ARBA" id="ARBA00023326"/>
    </source>
</evidence>
<evidence type="ECO:0000256" key="4">
    <source>
        <dbReference type="ARBA" id="ARBA00023136"/>
    </source>
</evidence>
<evidence type="ECO:0000256" key="3">
    <source>
        <dbReference type="ARBA" id="ARBA00022801"/>
    </source>
</evidence>
<evidence type="ECO:0000256" key="5">
    <source>
        <dbReference type="ARBA" id="ARBA00023180"/>
    </source>
</evidence>
<keyword evidence="8" id="KW-0624">Polysaccharide degradation</keyword>
<comment type="caution">
    <text evidence="12">The sequence shown here is derived from an EMBL/GenBank/DDBJ whole genome shotgun (WGS) entry which is preliminary data.</text>
</comment>
<reference evidence="12 13" key="1">
    <citation type="submission" date="2019-07" db="EMBL/GenBank/DDBJ databases">
        <title>Genomes of sea-ice associated Colwellia species.</title>
        <authorList>
            <person name="Bowman J.P."/>
        </authorList>
    </citation>
    <scope>NUCLEOTIDE SEQUENCE [LARGE SCALE GENOMIC DNA]</scope>
    <source>
        <strain evidence="12 13">ACAM 459</strain>
    </source>
</reference>
<dbReference type="GO" id="GO:0042973">
    <property type="term" value="F:glucan endo-1,3-beta-D-glucosidase activity"/>
    <property type="evidence" value="ECO:0007669"/>
    <property type="project" value="TreeGrafter"/>
</dbReference>
<comment type="function">
    <text evidence="9">Glucanases play a role in cell expansion during growth, in cell-cell fusion during mating, and in spore release during sporulation. This enzyme may be involved in beta-glucan degradation. Active on laminarin and lichenan.</text>
</comment>
<evidence type="ECO:0000256" key="10">
    <source>
        <dbReference type="ARBA" id="ARBA00042373"/>
    </source>
</evidence>
<evidence type="ECO:0000256" key="6">
    <source>
        <dbReference type="ARBA" id="ARBA00023277"/>
    </source>
</evidence>
<dbReference type="SUPFAM" id="SSF51445">
    <property type="entry name" value="(Trans)glycosidases"/>
    <property type="match status" value="1"/>
</dbReference>
<dbReference type="Gene3D" id="3.20.20.80">
    <property type="entry name" value="Glycosidases"/>
    <property type="match status" value="1"/>
</dbReference>
<evidence type="ECO:0000256" key="7">
    <source>
        <dbReference type="ARBA" id="ARBA00023316"/>
    </source>
</evidence>
<evidence type="ECO:0000256" key="2">
    <source>
        <dbReference type="ARBA" id="ARBA00022475"/>
    </source>
</evidence>
<dbReference type="EMBL" id="VOLT01000006">
    <property type="protein sequence ID" value="TWX67396.1"/>
    <property type="molecule type" value="Genomic_DNA"/>
</dbReference>
<evidence type="ECO:0000313" key="12">
    <source>
        <dbReference type="EMBL" id="TWX67396.1"/>
    </source>
</evidence>
<dbReference type="InterPro" id="IPR050732">
    <property type="entry name" value="Beta-glucan_modifiers"/>
</dbReference>
<accession>A0A5C6QEJ0</accession>
<keyword evidence="6" id="KW-0119">Carbohydrate metabolism</keyword>
<dbReference type="Proteomes" id="UP000321822">
    <property type="component" value="Unassembled WGS sequence"/>
</dbReference>
<dbReference type="OrthoDB" id="9806824at2"/>
<keyword evidence="4" id="KW-0472">Membrane</keyword>
<evidence type="ECO:0000313" key="13">
    <source>
        <dbReference type="Proteomes" id="UP000321822"/>
    </source>
</evidence>
<gene>
    <name evidence="12" type="ORF">ESZ36_13280</name>
</gene>
<evidence type="ECO:0000256" key="9">
    <source>
        <dbReference type="ARBA" id="ARBA00037649"/>
    </source>
</evidence>
<sequence>MNLSHANAICYSGYRDGQNPREGIYPTYDEVKEDLLILASNWNYLRIYDCGPHAEIVLDVIRIEALHFKVMLGVDMAAEMSNPHCPWGAEFSEETLSANRQNNCNEIHKMIELSLKYDDIVFSVSVGNEASVEWTDHMVPVDRLVNYVRQIKKEIKQPVTFCENYVPWTYKLEPLVAELDFISIHTYPAWEFRTMEDALEYTKQNYYSVANHYPDKPVIITEAGWTTASNGRGIEPWNANEDLQAHYYEELLAWTTQEKILTFVFEAFDEPWKGSSDPLEPEKHWGLFYVDRTPKLVMKDIFPRKTTHADTIVNINTQDEVA</sequence>
<dbReference type="InterPro" id="IPR017853">
    <property type="entry name" value="GH"/>
</dbReference>
<dbReference type="GO" id="GO:0071555">
    <property type="term" value="P:cell wall organization"/>
    <property type="evidence" value="ECO:0007669"/>
    <property type="project" value="UniProtKB-KW"/>
</dbReference>
<dbReference type="GO" id="GO:0005886">
    <property type="term" value="C:plasma membrane"/>
    <property type="evidence" value="ECO:0007669"/>
    <property type="project" value="UniProtKB-SubCell"/>
</dbReference>
<dbReference type="GO" id="GO:0009986">
    <property type="term" value="C:cell surface"/>
    <property type="evidence" value="ECO:0007669"/>
    <property type="project" value="TreeGrafter"/>
</dbReference>
<dbReference type="PANTHER" id="PTHR16631:SF17">
    <property type="entry name" value="GLUCAN ENDO-1,3-BETA-GLUCOSIDASE BTGC"/>
    <property type="match status" value="1"/>
</dbReference>
<protein>
    <recommendedName>
        <fullName evidence="11">Endo-1,3-beta-glucanase btgC</fullName>
    </recommendedName>
    <alternativeName>
        <fullName evidence="10">Laminarinase btgC</fullName>
    </alternativeName>
</protein>
<keyword evidence="5" id="KW-0325">Glycoprotein</keyword>
<dbReference type="GO" id="GO:0005576">
    <property type="term" value="C:extracellular region"/>
    <property type="evidence" value="ECO:0007669"/>
    <property type="project" value="TreeGrafter"/>
</dbReference>
<name>A0A5C6QEJ0_9GAMM</name>
<keyword evidence="7" id="KW-0961">Cell wall biogenesis/degradation</keyword>
<proteinExistence type="predicted"/>
<dbReference type="PANTHER" id="PTHR16631">
    <property type="entry name" value="GLUCAN 1,3-BETA-GLUCOSIDASE"/>
    <property type="match status" value="1"/>
</dbReference>